<dbReference type="CDD" id="cd04301">
    <property type="entry name" value="NAT_SF"/>
    <property type="match status" value="1"/>
</dbReference>
<proteinExistence type="predicted"/>
<accession>A0A1H5PEK5</accession>
<evidence type="ECO:0000259" key="1">
    <source>
        <dbReference type="PROSITE" id="PS51186"/>
    </source>
</evidence>
<organism evidence="2 3">
    <name type="scientific">Jiangella alba</name>
    <dbReference type="NCBI Taxonomy" id="561176"/>
    <lineage>
        <taxon>Bacteria</taxon>
        <taxon>Bacillati</taxon>
        <taxon>Actinomycetota</taxon>
        <taxon>Actinomycetes</taxon>
        <taxon>Jiangellales</taxon>
        <taxon>Jiangellaceae</taxon>
        <taxon>Jiangella</taxon>
    </lineage>
</organism>
<gene>
    <name evidence="2" type="ORF">SAMN04488561_4180</name>
</gene>
<evidence type="ECO:0000313" key="3">
    <source>
        <dbReference type="Proteomes" id="UP000181980"/>
    </source>
</evidence>
<feature type="domain" description="N-acetyltransferase" evidence="1">
    <location>
        <begin position="168"/>
        <end position="317"/>
    </location>
</feature>
<keyword evidence="2" id="KW-0808">Transferase</keyword>
<dbReference type="AlphaFoldDB" id="A0A1H5PEK5"/>
<keyword evidence="3" id="KW-1185">Reference proteome</keyword>
<sequence>MHLSITRPSTPDQALALLRGARSELGTYIADLVVTDDHLTTAFAARKRRPEWVWTAHRDGRTVGRVAAWGAPANDHPWIVDLFELGAEPDRVETMTELLRQAVADLRAGGLEQVELNLHPPAGWRDDPPPALTDLLAAAKAAGFEILVTRRRFRWTPDAGVPSAGDRLRFEPVSGPDDPALADAYRRTFEGSLDAHTQRSLRTRDAAELAAEELADMMHYAGPVDGWRVAYDADGALAGLVTGDPGTKVFTGYVGVVPEQRGHGYARELLAWMTRWQAEQGAQKVVGETDDANVPMANAFEAVGFVQESARIDLVSG</sequence>
<dbReference type="Gene3D" id="3.40.630.30">
    <property type="match status" value="1"/>
</dbReference>
<dbReference type="RefSeq" id="WP_069109928.1">
    <property type="nucleotide sequence ID" value="NZ_FNUC01000004.1"/>
</dbReference>
<protein>
    <submittedName>
        <fullName evidence="2">Acetyltransferase (GNAT) family protein</fullName>
    </submittedName>
</protein>
<dbReference type="GO" id="GO:0016747">
    <property type="term" value="F:acyltransferase activity, transferring groups other than amino-acyl groups"/>
    <property type="evidence" value="ECO:0007669"/>
    <property type="project" value="InterPro"/>
</dbReference>
<dbReference type="PROSITE" id="PS51186">
    <property type="entry name" value="GNAT"/>
    <property type="match status" value="1"/>
</dbReference>
<reference evidence="3" key="1">
    <citation type="submission" date="2016-10" db="EMBL/GenBank/DDBJ databases">
        <authorList>
            <person name="Varghese N."/>
            <person name="Submissions S."/>
        </authorList>
    </citation>
    <scope>NUCLEOTIDE SEQUENCE [LARGE SCALE GENOMIC DNA]</scope>
    <source>
        <strain evidence="3">DSM 45237</strain>
    </source>
</reference>
<dbReference type="STRING" id="561176.SAMN04488561_4180"/>
<dbReference type="InterPro" id="IPR016181">
    <property type="entry name" value="Acyl_CoA_acyltransferase"/>
</dbReference>
<dbReference type="SUPFAM" id="SSF55729">
    <property type="entry name" value="Acyl-CoA N-acyltransferases (Nat)"/>
    <property type="match status" value="1"/>
</dbReference>
<dbReference type="EMBL" id="FNUC01000004">
    <property type="protein sequence ID" value="SEF12120.1"/>
    <property type="molecule type" value="Genomic_DNA"/>
</dbReference>
<dbReference type="InterPro" id="IPR000182">
    <property type="entry name" value="GNAT_dom"/>
</dbReference>
<dbReference type="Pfam" id="PF00583">
    <property type="entry name" value="Acetyltransf_1"/>
    <property type="match status" value="1"/>
</dbReference>
<dbReference type="Proteomes" id="UP000181980">
    <property type="component" value="Unassembled WGS sequence"/>
</dbReference>
<dbReference type="OrthoDB" id="7942268at2"/>
<name>A0A1H5PEK5_9ACTN</name>
<evidence type="ECO:0000313" key="2">
    <source>
        <dbReference type="EMBL" id="SEF12120.1"/>
    </source>
</evidence>